<feature type="transmembrane region" description="Helical" evidence="1">
    <location>
        <begin position="74"/>
        <end position="95"/>
    </location>
</feature>
<organism evidence="2 3">
    <name type="scientific">Flavobacterium aurantiibacter</name>
    <dbReference type="NCBI Taxonomy" id="2023067"/>
    <lineage>
        <taxon>Bacteria</taxon>
        <taxon>Pseudomonadati</taxon>
        <taxon>Bacteroidota</taxon>
        <taxon>Flavobacteriia</taxon>
        <taxon>Flavobacteriales</taxon>
        <taxon>Flavobacteriaceae</taxon>
        <taxon>Flavobacterium</taxon>
    </lineage>
</organism>
<keyword evidence="1" id="KW-0812">Transmembrane</keyword>
<proteinExistence type="predicted"/>
<protein>
    <recommendedName>
        <fullName evidence="4">Amino acid permease</fullName>
    </recommendedName>
</protein>
<evidence type="ECO:0000256" key="1">
    <source>
        <dbReference type="SAM" id="Phobius"/>
    </source>
</evidence>
<sequence>MKAITRASCFDGRGTAFKSAKFFQIGFGTKFLTCSFIKWRFEPRKYNKQVKQVEKLKQFLELYSPRYGNLVRSLSYLLVVVLVVKILGNSNSFIAFYQSSFYPKIATTFRTFTGYFSFSIGDIAYTLLGLYLLISTIRNRKKFIQIVFPLLLRWCATLYLLFHVLWAFNYYGPSLAEKQNWNLEYSDTELHALTRKLIRESNRLQFEITKNKSTAVRQTVSDAAVENTVLKYWFLPDYALNYETPSVKKSSYSLALSYMGFTGYLNPFSGEAQYNYESPNFNRSFTIAHEIAHQLGVGSESECNFYAFQVTAAATDLHLQYAAHATALRYCLNMWKFKNPVVLNFYQKSINQGVLRNFEEADAFWKGKSTFVEKIFETFYDNFLKFNSQKDGISSYGKFINLLIASNRNDKI</sequence>
<feature type="transmembrane region" description="Helical" evidence="1">
    <location>
        <begin position="115"/>
        <end position="134"/>
    </location>
</feature>
<keyword evidence="3" id="KW-1185">Reference proteome</keyword>
<evidence type="ECO:0000313" key="2">
    <source>
        <dbReference type="EMBL" id="OYQ42007.1"/>
    </source>
</evidence>
<accession>A0A255ZKB8</accession>
<dbReference type="Proteomes" id="UP000216035">
    <property type="component" value="Unassembled WGS sequence"/>
</dbReference>
<keyword evidence="1" id="KW-1133">Transmembrane helix</keyword>
<dbReference type="InterPro" id="IPR024294">
    <property type="entry name" value="DUF3810"/>
</dbReference>
<reference evidence="2 3" key="1">
    <citation type="submission" date="2017-07" db="EMBL/GenBank/DDBJ databases">
        <title>Flavobacterium cyanobacteriorum sp. nov., isolated from cyanobacterial aggregates in a eutrophic lake.</title>
        <authorList>
            <person name="Cai H."/>
        </authorList>
    </citation>
    <scope>NUCLEOTIDE SEQUENCE [LARGE SCALE GENOMIC DNA]</scope>
    <source>
        <strain evidence="2 3">TH167</strain>
    </source>
</reference>
<evidence type="ECO:0000313" key="3">
    <source>
        <dbReference type="Proteomes" id="UP000216035"/>
    </source>
</evidence>
<comment type="caution">
    <text evidence="2">The sequence shown here is derived from an EMBL/GenBank/DDBJ whole genome shotgun (WGS) entry which is preliminary data.</text>
</comment>
<name>A0A255ZKB8_9FLAO</name>
<dbReference type="SUPFAM" id="SSF55486">
    <property type="entry name" value="Metalloproteases ('zincins'), catalytic domain"/>
    <property type="match status" value="1"/>
</dbReference>
<keyword evidence="1" id="KW-0472">Membrane</keyword>
<evidence type="ECO:0008006" key="4">
    <source>
        <dbReference type="Google" id="ProtNLM"/>
    </source>
</evidence>
<dbReference type="AlphaFoldDB" id="A0A255ZKB8"/>
<dbReference type="Pfam" id="PF12725">
    <property type="entry name" value="DUF3810"/>
    <property type="match status" value="1"/>
</dbReference>
<dbReference type="EMBL" id="NOXX01000216">
    <property type="protein sequence ID" value="OYQ42007.1"/>
    <property type="molecule type" value="Genomic_DNA"/>
</dbReference>
<feature type="transmembrane region" description="Helical" evidence="1">
    <location>
        <begin position="146"/>
        <end position="168"/>
    </location>
</feature>
<gene>
    <name evidence="2" type="ORF">CHX27_12605</name>
</gene>